<keyword evidence="4" id="KW-0031">Aminopeptidase</keyword>
<feature type="domain" description="Peptidase M28" evidence="2">
    <location>
        <begin position="85"/>
        <end position="284"/>
    </location>
</feature>
<dbReference type="InterPro" id="IPR045175">
    <property type="entry name" value="M28_fam"/>
</dbReference>
<reference evidence="3 6" key="2">
    <citation type="submission" date="2019-06" db="EMBL/GenBank/DDBJ databases">
        <title>Emergence of pandrug resistant Empedobacter falsenii in China.</title>
        <authorList>
            <person name="Dong N."/>
            <person name="Chen S."/>
            <person name="Zhang R."/>
        </authorList>
    </citation>
    <scope>NUCLEOTIDE SEQUENCE [LARGE SCALE GENOMIC DNA]</scope>
    <source>
        <strain evidence="3 6">1681-1</strain>
    </source>
</reference>
<dbReference type="GO" id="GO:0008235">
    <property type="term" value="F:metalloexopeptidase activity"/>
    <property type="evidence" value="ECO:0007669"/>
    <property type="project" value="InterPro"/>
</dbReference>
<dbReference type="RefSeq" id="WP_114999229.1">
    <property type="nucleotide sequence ID" value="NZ_CP040908.1"/>
</dbReference>
<feature type="signal peptide" evidence="1">
    <location>
        <begin position="1"/>
        <end position="19"/>
    </location>
</feature>
<dbReference type="Pfam" id="PF04389">
    <property type="entry name" value="Peptidase_M28"/>
    <property type="match status" value="1"/>
</dbReference>
<evidence type="ECO:0000313" key="5">
    <source>
        <dbReference type="Proteomes" id="UP000254737"/>
    </source>
</evidence>
<reference evidence="4 5" key="1">
    <citation type="submission" date="2018-06" db="EMBL/GenBank/DDBJ databases">
        <authorList>
            <consortium name="Pathogen Informatics"/>
            <person name="Doyle S."/>
        </authorList>
    </citation>
    <scope>NUCLEOTIDE SEQUENCE [LARGE SCALE GENOMIC DNA]</scope>
    <source>
        <strain evidence="4 5">NCTC13456</strain>
    </source>
</reference>
<gene>
    <name evidence="4" type="primary">ywaD_2</name>
    <name evidence="3" type="ORF">FH779_03000</name>
    <name evidence="4" type="ORF">NCTC13456_01107</name>
</gene>
<dbReference type="EMBL" id="CP040908">
    <property type="protein sequence ID" value="QLL57116.1"/>
    <property type="molecule type" value="Genomic_DNA"/>
</dbReference>
<evidence type="ECO:0000259" key="2">
    <source>
        <dbReference type="Pfam" id="PF04389"/>
    </source>
</evidence>
<dbReference type="GeneID" id="78400403"/>
<evidence type="ECO:0000313" key="3">
    <source>
        <dbReference type="EMBL" id="QLL57116.1"/>
    </source>
</evidence>
<evidence type="ECO:0000313" key="4">
    <source>
        <dbReference type="EMBL" id="STD54610.1"/>
    </source>
</evidence>
<dbReference type="AlphaFoldDB" id="A0A376G4K4"/>
<dbReference type="PANTHER" id="PTHR12147">
    <property type="entry name" value="METALLOPEPTIDASE M28 FAMILY MEMBER"/>
    <property type="match status" value="1"/>
</dbReference>
<dbReference type="STRING" id="343874.GCA_000805695_00260"/>
<keyword evidence="1" id="KW-0732">Signal</keyword>
<dbReference type="SUPFAM" id="SSF53187">
    <property type="entry name" value="Zn-dependent exopeptidases"/>
    <property type="match status" value="1"/>
</dbReference>
<feature type="chain" id="PRO_5044586278" evidence="1">
    <location>
        <begin position="20"/>
        <end position="302"/>
    </location>
</feature>
<sequence>MKKYTLLAIGLLAFNQSNAQYSKENQKKYVEELASDAMQGRKFGTPENRLAAELIAEKFKQNKLKPCVGDSYLIEFEYKGKTGQNVCGIKEGKSSDIYAVGAHFDHVGTDDKGDDKVFNGADDNASGTSAVMALSDYFKNKKVKQTMMFMAFDAEEIGLIGSKMLVENTDFQSYLPNMKVMLNLEMIGTVSAFGEGKVYMTGSDRSDLMNLMNNNSTRTFKVENDPYLQQQLFYRSDNVNFVNHKVVSHALSSVNMENQHHYHQKNDEVSVINFENLSEITQGIGHSLYEMMKKNIQPKYND</sequence>
<dbReference type="EMBL" id="UFXS01000001">
    <property type="protein sequence ID" value="STD54610.1"/>
    <property type="molecule type" value="Genomic_DNA"/>
</dbReference>
<name>A0A376G4K4_9FLAO</name>
<evidence type="ECO:0000256" key="1">
    <source>
        <dbReference type="SAM" id="SignalP"/>
    </source>
</evidence>
<dbReference type="EC" id="3.4.11.6" evidence="4"/>
<organism evidence="4 5">
    <name type="scientific">Empedobacter falsenii</name>
    <dbReference type="NCBI Taxonomy" id="343874"/>
    <lineage>
        <taxon>Bacteria</taxon>
        <taxon>Pseudomonadati</taxon>
        <taxon>Bacteroidota</taxon>
        <taxon>Flavobacteriia</taxon>
        <taxon>Flavobacteriales</taxon>
        <taxon>Weeksellaceae</taxon>
        <taxon>Empedobacter</taxon>
    </lineage>
</organism>
<evidence type="ECO:0000313" key="6">
    <source>
        <dbReference type="Proteomes" id="UP000510643"/>
    </source>
</evidence>
<dbReference type="Proteomes" id="UP000510643">
    <property type="component" value="Chromosome"/>
</dbReference>
<proteinExistence type="predicted"/>
<dbReference type="InterPro" id="IPR007484">
    <property type="entry name" value="Peptidase_M28"/>
</dbReference>
<dbReference type="Proteomes" id="UP000254737">
    <property type="component" value="Unassembled WGS sequence"/>
</dbReference>
<keyword evidence="4" id="KW-0378">Hydrolase</keyword>
<accession>A0A376G4K4</accession>
<dbReference type="PANTHER" id="PTHR12147:SF26">
    <property type="entry name" value="PEPTIDASE M28 DOMAIN-CONTAINING PROTEIN"/>
    <property type="match status" value="1"/>
</dbReference>
<dbReference type="Gene3D" id="3.40.630.10">
    <property type="entry name" value="Zn peptidases"/>
    <property type="match status" value="1"/>
</dbReference>
<keyword evidence="4" id="KW-0645">Protease</keyword>
<dbReference type="KEGG" id="efal:FH779_03000"/>
<keyword evidence="6" id="KW-1185">Reference proteome</keyword>
<protein>
    <submittedName>
        <fullName evidence="4">Arginyl aminopeptidase</fullName>
        <ecNumber evidence="4">3.4.11.6</ecNumber>
    </submittedName>
    <submittedName>
        <fullName evidence="3">M28 family peptidase</fullName>
    </submittedName>
</protein>
<dbReference type="GO" id="GO:0006508">
    <property type="term" value="P:proteolysis"/>
    <property type="evidence" value="ECO:0007669"/>
    <property type="project" value="InterPro"/>
</dbReference>
<dbReference type="GO" id="GO:0004177">
    <property type="term" value="F:aminopeptidase activity"/>
    <property type="evidence" value="ECO:0007669"/>
    <property type="project" value="UniProtKB-KW"/>
</dbReference>